<reference evidence="2 3" key="1">
    <citation type="submission" date="2019-11" db="EMBL/GenBank/DDBJ databases">
        <title>Whole genome sequence of Oryza granulata.</title>
        <authorList>
            <person name="Li W."/>
        </authorList>
    </citation>
    <scope>NUCLEOTIDE SEQUENCE [LARGE SCALE GENOMIC DNA]</scope>
    <source>
        <strain evidence="3">cv. Menghai</strain>
        <tissue evidence="2">Leaf</tissue>
    </source>
</reference>
<dbReference type="Gene3D" id="3.40.33.10">
    <property type="entry name" value="CAP"/>
    <property type="match status" value="1"/>
</dbReference>
<accession>A0A6G1BQG6</accession>
<evidence type="ECO:0000313" key="2">
    <source>
        <dbReference type="EMBL" id="KAF0890615.1"/>
    </source>
</evidence>
<gene>
    <name evidence="2" type="ORF">E2562_003811</name>
</gene>
<feature type="domain" description="SCP" evidence="1">
    <location>
        <begin position="73"/>
        <end position="220"/>
    </location>
</feature>
<evidence type="ECO:0000313" key="3">
    <source>
        <dbReference type="Proteomes" id="UP000479710"/>
    </source>
</evidence>
<dbReference type="SUPFAM" id="SSF55797">
    <property type="entry name" value="PR-1-like"/>
    <property type="match status" value="1"/>
</dbReference>
<protein>
    <recommendedName>
        <fullName evidence="1">SCP domain-containing protein</fullName>
    </recommendedName>
</protein>
<dbReference type="PANTHER" id="PTHR10334">
    <property type="entry name" value="CYSTEINE-RICH SECRETORY PROTEIN-RELATED"/>
    <property type="match status" value="1"/>
</dbReference>
<dbReference type="InterPro" id="IPR001283">
    <property type="entry name" value="CRISP-related"/>
</dbReference>
<dbReference type="InterPro" id="IPR014044">
    <property type="entry name" value="CAP_dom"/>
</dbReference>
<sequence length="224" mass="24855">MPNSHKTAAINQKFRIRLYNREFTTTWSPTYTISGTMSPFYCCLVAILSLALASASPAAASISVSTVQPPVVPTSQQFLRVHNEARAAVGLPPLSWNGTLLLDAMRYAGELRRDCKARPLTAWGTDGVYGRNLYKGYGRHTGAEAAAFWVESRRWYDRDAHRCTAPPGRSACGAYTQVVWRATTQLGCVRRPCRCARRPCPDVIDTVAVCEYYPPGNDMGQRPY</sequence>
<dbReference type="FunFam" id="3.40.33.10:FF:000020">
    <property type="entry name" value="Pathogenesis-related protein 1"/>
    <property type="match status" value="1"/>
</dbReference>
<dbReference type="Proteomes" id="UP000479710">
    <property type="component" value="Unassembled WGS sequence"/>
</dbReference>
<comment type="caution">
    <text evidence="2">The sequence shown here is derived from an EMBL/GenBank/DDBJ whole genome shotgun (WGS) entry which is preliminary data.</text>
</comment>
<name>A0A6G1BQG6_9ORYZ</name>
<dbReference type="Pfam" id="PF00188">
    <property type="entry name" value="CAP"/>
    <property type="match status" value="1"/>
</dbReference>
<dbReference type="EMBL" id="SPHZ02000011">
    <property type="protein sequence ID" value="KAF0890615.1"/>
    <property type="molecule type" value="Genomic_DNA"/>
</dbReference>
<dbReference type="InterPro" id="IPR035940">
    <property type="entry name" value="CAP_sf"/>
</dbReference>
<dbReference type="PRINTS" id="PR00837">
    <property type="entry name" value="V5TPXLIKE"/>
</dbReference>
<dbReference type="OrthoDB" id="43654at2759"/>
<proteinExistence type="predicted"/>
<keyword evidence="3" id="KW-1185">Reference proteome</keyword>
<organism evidence="2 3">
    <name type="scientific">Oryza meyeriana var. granulata</name>
    <dbReference type="NCBI Taxonomy" id="110450"/>
    <lineage>
        <taxon>Eukaryota</taxon>
        <taxon>Viridiplantae</taxon>
        <taxon>Streptophyta</taxon>
        <taxon>Embryophyta</taxon>
        <taxon>Tracheophyta</taxon>
        <taxon>Spermatophyta</taxon>
        <taxon>Magnoliopsida</taxon>
        <taxon>Liliopsida</taxon>
        <taxon>Poales</taxon>
        <taxon>Poaceae</taxon>
        <taxon>BOP clade</taxon>
        <taxon>Oryzoideae</taxon>
        <taxon>Oryzeae</taxon>
        <taxon>Oryzinae</taxon>
        <taxon>Oryza</taxon>
        <taxon>Oryza meyeriana</taxon>
    </lineage>
</organism>
<dbReference type="AlphaFoldDB" id="A0A6G1BQG6"/>
<dbReference type="SMART" id="SM00198">
    <property type="entry name" value="SCP"/>
    <property type="match status" value="1"/>
</dbReference>
<evidence type="ECO:0000259" key="1">
    <source>
        <dbReference type="SMART" id="SM00198"/>
    </source>
</evidence>